<dbReference type="InterPro" id="IPR011682">
    <property type="entry name" value="Glyco_hydro_38_C"/>
</dbReference>
<comment type="similarity">
    <text evidence="1">Belongs to the glycosyl hydrolase 38 family.</text>
</comment>
<dbReference type="Gene3D" id="2.60.40.2220">
    <property type="match status" value="1"/>
</dbReference>
<keyword evidence="3" id="KW-0378">Hydrolase</keyword>
<dbReference type="SUPFAM" id="SSF88688">
    <property type="entry name" value="Families 57/38 glycoside transferase middle domain"/>
    <property type="match status" value="1"/>
</dbReference>
<dbReference type="Gene3D" id="1.20.1270.50">
    <property type="entry name" value="Glycoside hydrolase family 38, central domain"/>
    <property type="match status" value="1"/>
</dbReference>
<dbReference type="InterPro" id="IPR041147">
    <property type="entry name" value="GH38_C"/>
</dbReference>
<dbReference type="SUPFAM" id="SSF74650">
    <property type="entry name" value="Galactose mutarotase-like"/>
    <property type="match status" value="1"/>
</dbReference>
<dbReference type="InterPro" id="IPR000602">
    <property type="entry name" value="Glyco_hydro_38_N"/>
</dbReference>
<dbReference type="OrthoDB" id="9764050at2"/>
<dbReference type="Gene3D" id="2.60.40.2210">
    <property type="match status" value="1"/>
</dbReference>
<dbReference type="AlphaFoldDB" id="A0A5R9GI29"/>
<evidence type="ECO:0000313" key="7">
    <source>
        <dbReference type="Proteomes" id="UP000309676"/>
    </source>
</evidence>
<dbReference type="Proteomes" id="UP000309676">
    <property type="component" value="Unassembled WGS sequence"/>
</dbReference>
<keyword evidence="4" id="KW-0326">Glycosidase</keyword>
<dbReference type="InterPro" id="IPR011330">
    <property type="entry name" value="Glyco_hydro/deAcase_b/a-brl"/>
</dbReference>
<dbReference type="Pfam" id="PF07748">
    <property type="entry name" value="Glyco_hydro_38C"/>
    <property type="match status" value="1"/>
</dbReference>
<evidence type="ECO:0000259" key="5">
    <source>
        <dbReference type="SMART" id="SM00872"/>
    </source>
</evidence>
<proteinExistence type="inferred from homology"/>
<dbReference type="EMBL" id="VCIW01000001">
    <property type="protein sequence ID" value="TLS53920.1"/>
    <property type="molecule type" value="Genomic_DNA"/>
</dbReference>
<name>A0A5R9GI29_9BACL</name>
<dbReference type="InterPro" id="IPR037094">
    <property type="entry name" value="Glyco_hydro_38_cen_sf"/>
</dbReference>
<dbReference type="GO" id="GO:0030246">
    <property type="term" value="F:carbohydrate binding"/>
    <property type="evidence" value="ECO:0007669"/>
    <property type="project" value="InterPro"/>
</dbReference>
<organism evidence="6 7">
    <name type="scientific">Paenibacillus antri</name>
    <dbReference type="NCBI Taxonomy" id="2582848"/>
    <lineage>
        <taxon>Bacteria</taxon>
        <taxon>Bacillati</taxon>
        <taxon>Bacillota</taxon>
        <taxon>Bacilli</taxon>
        <taxon>Bacillales</taxon>
        <taxon>Paenibacillaceae</taxon>
        <taxon>Paenibacillus</taxon>
    </lineage>
</organism>
<dbReference type="PANTHER" id="PTHR46017:SF2">
    <property type="entry name" value="MANNOSYLGLYCERATE HYDROLASE"/>
    <property type="match status" value="1"/>
</dbReference>
<accession>A0A5R9GI29</accession>
<dbReference type="InterPro" id="IPR027291">
    <property type="entry name" value="Glyco_hydro_38_N_sf"/>
</dbReference>
<evidence type="ECO:0000256" key="3">
    <source>
        <dbReference type="ARBA" id="ARBA00022801"/>
    </source>
</evidence>
<dbReference type="Gene3D" id="2.70.98.30">
    <property type="entry name" value="Golgi alpha-mannosidase II, domain 4"/>
    <property type="match status" value="1"/>
</dbReference>
<evidence type="ECO:0000313" key="6">
    <source>
        <dbReference type="EMBL" id="TLS53920.1"/>
    </source>
</evidence>
<dbReference type="SMART" id="SM00872">
    <property type="entry name" value="Alpha-mann_mid"/>
    <property type="match status" value="1"/>
</dbReference>
<dbReference type="Pfam" id="PF01074">
    <property type="entry name" value="Glyco_hydro_38N"/>
    <property type="match status" value="1"/>
</dbReference>
<evidence type="ECO:0000256" key="1">
    <source>
        <dbReference type="ARBA" id="ARBA00009792"/>
    </source>
</evidence>
<gene>
    <name evidence="6" type="ORF">FE782_00765</name>
</gene>
<dbReference type="InterPro" id="IPR011013">
    <property type="entry name" value="Gal_mutarotase_sf_dom"/>
</dbReference>
<evidence type="ECO:0000256" key="2">
    <source>
        <dbReference type="ARBA" id="ARBA00022723"/>
    </source>
</evidence>
<dbReference type="PANTHER" id="PTHR46017">
    <property type="entry name" value="ALPHA-MANNOSIDASE 2C1"/>
    <property type="match status" value="1"/>
</dbReference>
<feature type="domain" description="Glycoside hydrolase family 38 central" evidence="5">
    <location>
        <begin position="284"/>
        <end position="363"/>
    </location>
</feature>
<protein>
    <recommendedName>
        <fullName evidence="5">Glycoside hydrolase family 38 central domain-containing protein</fullName>
    </recommendedName>
</protein>
<dbReference type="GO" id="GO:0004559">
    <property type="term" value="F:alpha-mannosidase activity"/>
    <property type="evidence" value="ECO:0007669"/>
    <property type="project" value="InterPro"/>
</dbReference>
<sequence>MKPRKTYHFISHTHWDREWYLTFEQFRYRLAHLIDNLLDLLDRESDFKYFHLDGQTIVLEDYYALRPERRERLEQYIRSGRILVGPWYQQNDLFLTSGESTVRNLMEGIRTSRALGGEMKVGYLPDHFGLAGQMPQLFRQAGIDNCIFGRGLDIESHESPFVKWRSPDGSEVAGMLLYYWYNSAQRLPNDEAILRLVFEGLREREEKINPSGHYAMMNGVDHLEAQYDLPEVLEKLRKMYGEEAEFVHDTLPNYAAAVKAYMESLPPEQVEVVHGELRECFEYSILAGTLSSRVYLKQANLRCHDLLEKWVEPLSAWTELLDLDEYDAGAIDYLWRAYMECHPHDSICGCSQDAVHDHMMDRFRRVEELSGEVLDRKLNILSSAVSAEGCDAADHLLFVMNTSQLASGGTIRTNVDFLAEDEVSTFAIEDPDGREVPYRIVSAERLRRQVLSPINLPGVIDVHRYVVEWKPCVPALGYAAYRLRPNATGRVVIDRPLPARPTLENERLLVEVRPDGTFDVTEKSTGAVLRGQGRFQDAGDRGDLYVFGQVPGESALVWSGPVEYMRRTKNELYEECVYRFDWALPVSLSPDLESRSAGRVVCSFEVTLRLDRDASEISMRIDVCNRAKDHRIRVLFPTNGTSEVVLAGGQFDVAERAWNEGAGWKRDANSQPFWKWFATSANGIGTAVFAKGLHEYEMIDVGTVASVTLLRCVETIHLREPIPMQEDRQPKGQCLGSWTFELAVRPFVPGEVAPATLYREAERFHQGLMTKQRPIAESRWKRGRPWVQDGMNGGVFPDRDPNAGKPRLARRGSFMRLEGDALLSAVKRAADGRDVVVRMYNVGRRETDVTIGFPVPTTGMSECNFLEEPYEGAKATETATIGAKKIVTFRVAKR</sequence>
<dbReference type="InterPro" id="IPR028995">
    <property type="entry name" value="Glyco_hydro_57/38_cen_sf"/>
</dbReference>
<dbReference type="GO" id="GO:0006013">
    <property type="term" value="P:mannose metabolic process"/>
    <property type="evidence" value="ECO:0007669"/>
    <property type="project" value="InterPro"/>
</dbReference>
<dbReference type="Pfam" id="PF17677">
    <property type="entry name" value="Glyco_hydro38C2"/>
    <property type="match status" value="1"/>
</dbReference>
<comment type="caution">
    <text evidence="6">The sequence shown here is derived from an EMBL/GenBank/DDBJ whole genome shotgun (WGS) entry which is preliminary data.</text>
</comment>
<dbReference type="SUPFAM" id="SSF88713">
    <property type="entry name" value="Glycoside hydrolase/deacetylase"/>
    <property type="match status" value="1"/>
</dbReference>
<reference evidence="6 7" key="1">
    <citation type="submission" date="2019-05" db="EMBL/GenBank/DDBJ databases">
        <authorList>
            <person name="Narsing Rao M.P."/>
            <person name="Li W.J."/>
        </authorList>
    </citation>
    <scope>NUCLEOTIDE SEQUENCE [LARGE SCALE GENOMIC DNA]</scope>
    <source>
        <strain evidence="6 7">SYSU_K30003</strain>
    </source>
</reference>
<dbReference type="RefSeq" id="WP_138191514.1">
    <property type="nucleotide sequence ID" value="NZ_VCIW01000001.1"/>
</dbReference>
<dbReference type="InterPro" id="IPR015341">
    <property type="entry name" value="Glyco_hydro_38_cen"/>
</dbReference>
<keyword evidence="2" id="KW-0479">Metal-binding</keyword>
<dbReference type="GO" id="GO:0046872">
    <property type="term" value="F:metal ion binding"/>
    <property type="evidence" value="ECO:0007669"/>
    <property type="project" value="UniProtKB-KW"/>
</dbReference>
<dbReference type="GO" id="GO:0009313">
    <property type="term" value="P:oligosaccharide catabolic process"/>
    <property type="evidence" value="ECO:0007669"/>
    <property type="project" value="TreeGrafter"/>
</dbReference>
<evidence type="ECO:0000256" key="4">
    <source>
        <dbReference type="ARBA" id="ARBA00023295"/>
    </source>
</evidence>
<dbReference type="Gene3D" id="3.20.110.10">
    <property type="entry name" value="Glycoside hydrolase 38, N terminal domain"/>
    <property type="match status" value="1"/>
</dbReference>
<keyword evidence="7" id="KW-1185">Reference proteome</keyword>
<dbReference type="Pfam" id="PF09261">
    <property type="entry name" value="Alpha-mann_mid"/>
    <property type="match status" value="1"/>
</dbReference>